<sequence>MKNREWQIKRQLALIEEQMRIMGIWSADMPTPEQLSSGAPFSCDTLSFEQWIQFILLPRLRFILENGQALPSAMAVAPAAEIYLTAECMPIIALLKELDRLITFGGVVNE</sequence>
<dbReference type="InterPro" id="IPR023376">
    <property type="entry name" value="YqcC-like_dom"/>
</dbReference>
<evidence type="ECO:0000313" key="3">
    <source>
        <dbReference type="Proteomes" id="UP000256561"/>
    </source>
</evidence>
<keyword evidence="3" id="KW-1185">Reference proteome</keyword>
<feature type="domain" description="YqcC-like" evidence="1">
    <location>
        <begin position="7"/>
        <end position="101"/>
    </location>
</feature>
<dbReference type="InterPro" id="IPR007384">
    <property type="entry name" value="UCP006257"/>
</dbReference>
<gene>
    <name evidence="2" type="ORF">DXV75_14345</name>
</gene>
<dbReference type="GO" id="GO:0044010">
    <property type="term" value="P:single-species biofilm formation"/>
    <property type="evidence" value="ECO:0007669"/>
    <property type="project" value="TreeGrafter"/>
</dbReference>
<dbReference type="RefSeq" id="WP_115594120.1">
    <property type="nucleotide sequence ID" value="NZ_QRHA01000011.1"/>
</dbReference>
<organism evidence="2 3">
    <name type="scientific">Alteromonas aestuariivivens</name>
    <dbReference type="NCBI Taxonomy" id="1938339"/>
    <lineage>
        <taxon>Bacteria</taxon>
        <taxon>Pseudomonadati</taxon>
        <taxon>Pseudomonadota</taxon>
        <taxon>Gammaproteobacteria</taxon>
        <taxon>Alteromonadales</taxon>
        <taxon>Alteromonadaceae</taxon>
        <taxon>Alteromonas/Salinimonas group</taxon>
        <taxon>Alteromonas</taxon>
    </lineage>
</organism>
<proteinExistence type="predicted"/>
<reference evidence="3" key="1">
    <citation type="submission" date="2018-08" db="EMBL/GenBank/DDBJ databases">
        <authorList>
            <person name="Zhang J."/>
            <person name="Du Z.-J."/>
        </authorList>
    </citation>
    <scope>NUCLEOTIDE SEQUENCE [LARGE SCALE GENOMIC DNA]</scope>
    <source>
        <strain evidence="3">KCTC 52655</strain>
    </source>
</reference>
<dbReference type="PANTHER" id="PTHR39586">
    <property type="entry name" value="CYTOPLASMIC PROTEIN-RELATED"/>
    <property type="match status" value="1"/>
</dbReference>
<dbReference type="AlphaFoldDB" id="A0A3D8M3T0"/>
<dbReference type="PANTHER" id="PTHR39586:SF1">
    <property type="entry name" value="CYTOPLASMIC PROTEIN"/>
    <property type="match status" value="1"/>
</dbReference>
<dbReference type="EMBL" id="QRHA01000011">
    <property type="protein sequence ID" value="RDV24393.1"/>
    <property type="molecule type" value="Genomic_DNA"/>
</dbReference>
<protein>
    <submittedName>
        <fullName evidence="2">YqcC family protein</fullName>
    </submittedName>
</protein>
<dbReference type="Gene3D" id="1.20.1440.40">
    <property type="entry name" value="YqcC-like"/>
    <property type="match status" value="1"/>
</dbReference>
<evidence type="ECO:0000259" key="1">
    <source>
        <dbReference type="Pfam" id="PF04287"/>
    </source>
</evidence>
<dbReference type="InterPro" id="IPR036814">
    <property type="entry name" value="YqcC-like_sf"/>
</dbReference>
<dbReference type="Pfam" id="PF04287">
    <property type="entry name" value="DUF446"/>
    <property type="match status" value="1"/>
</dbReference>
<dbReference type="OrthoDB" id="8794567at2"/>
<evidence type="ECO:0000313" key="2">
    <source>
        <dbReference type="EMBL" id="RDV24393.1"/>
    </source>
</evidence>
<dbReference type="Proteomes" id="UP000256561">
    <property type="component" value="Unassembled WGS sequence"/>
</dbReference>
<name>A0A3D8M3T0_9ALTE</name>
<dbReference type="SUPFAM" id="SSF158452">
    <property type="entry name" value="YqcC-like"/>
    <property type="match status" value="1"/>
</dbReference>
<comment type="caution">
    <text evidence="2">The sequence shown here is derived from an EMBL/GenBank/DDBJ whole genome shotgun (WGS) entry which is preliminary data.</text>
</comment>
<accession>A0A3D8M3T0</accession>